<evidence type="ECO:0000259" key="6">
    <source>
        <dbReference type="PROSITE" id="PS50111"/>
    </source>
</evidence>
<protein>
    <recommendedName>
        <fullName evidence="6">Methyl-accepting transducer domain-containing protein</fullName>
    </recommendedName>
</protein>
<feature type="coiled-coil region" evidence="4">
    <location>
        <begin position="506"/>
        <end position="589"/>
    </location>
</feature>
<evidence type="ECO:0000256" key="1">
    <source>
        <dbReference type="ARBA" id="ARBA00023224"/>
    </source>
</evidence>
<keyword evidence="5" id="KW-0472">Membrane</keyword>
<evidence type="ECO:0000256" key="5">
    <source>
        <dbReference type="SAM" id="Phobius"/>
    </source>
</evidence>
<evidence type="ECO:0000256" key="4">
    <source>
        <dbReference type="SAM" id="Coils"/>
    </source>
</evidence>
<dbReference type="PANTHER" id="PTHR32089:SF112">
    <property type="entry name" value="LYSOZYME-LIKE PROTEIN-RELATED"/>
    <property type="match status" value="1"/>
</dbReference>
<dbReference type="AlphaFoldDB" id="A0A660SAA5"/>
<dbReference type="Proteomes" id="UP000282321">
    <property type="component" value="Unassembled WGS sequence"/>
</dbReference>
<sequence length="589" mass="66033">MNSKFYVDKLIIIVIVSALILGLLFALPIGVFFAGDISEHLTGLIIIVVGISLLESIEFYFVWKRSLRPIEQFLQNNDVDEKTRHKALLLSYNAPSRMMILTMIHFFIPSIVAGIMLYMNYNWMYGLRIFVIGFVFGIYSLPVVLAYSQNYLQSVTESLYKTGVEFESIQPKVVKITLVRKLILLFIENLIIFSISGYLINRSIIPMILTVIFATFVNSIVLISYTKQLKHLMDNVNRIIESGKINEKIHIYVNDETAGIISLFNNLVDMLLKMINKMIKDADKLAGMADNLSSSTEEMNASVEEISATVQEIARGAAEQAEDTVKMNETSEELSEISENIVSQVKRANISAIKAKNASIKGRETSNNTKEAMDLIYSGSNESQNRIEQLKNRSEEIDEIIDVIKNITNQTDLLALNASIEAARVGEYGAGFAVVAEEIRNLANSSQESTEKISKLISDIKADVEQVVESMDKVSQYVEEGKKNVDLSKENFVEIEKNVTITEDMIKEVTESIEKQNDLIVSLAEKNKSLSEISNETAASTEETSASLEEQMASMQEISASAAELHKLAQDLRNLEQLFSEEKDEAKQQ</sequence>
<feature type="transmembrane region" description="Helical" evidence="5">
    <location>
        <begin position="182"/>
        <end position="200"/>
    </location>
</feature>
<comment type="similarity">
    <text evidence="2">Belongs to the methyl-accepting chemotaxis (MCP) protein family.</text>
</comment>
<feature type="transmembrane region" description="Helical" evidence="5">
    <location>
        <begin position="12"/>
        <end position="35"/>
    </location>
</feature>
<dbReference type="Pfam" id="PF00015">
    <property type="entry name" value="MCPsignal"/>
    <property type="match status" value="1"/>
</dbReference>
<dbReference type="GO" id="GO:0004888">
    <property type="term" value="F:transmembrane signaling receptor activity"/>
    <property type="evidence" value="ECO:0007669"/>
    <property type="project" value="InterPro"/>
</dbReference>
<keyword evidence="1 3" id="KW-0807">Transducer</keyword>
<dbReference type="PANTHER" id="PTHR32089">
    <property type="entry name" value="METHYL-ACCEPTING CHEMOTAXIS PROTEIN MCPB"/>
    <property type="match status" value="1"/>
</dbReference>
<dbReference type="CDD" id="cd11386">
    <property type="entry name" value="MCP_signal"/>
    <property type="match status" value="1"/>
</dbReference>
<feature type="transmembrane region" description="Helical" evidence="5">
    <location>
        <begin position="41"/>
        <end position="63"/>
    </location>
</feature>
<reference evidence="7 8" key="1">
    <citation type="submission" date="2018-06" db="EMBL/GenBank/DDBJ databases">
        <title>Extensive metabolic versatility and redundancy in microbially diverse, dynamic hydrothermal sediments.</title>
        <authorList>
            <person name="Dombrowski N."/>
            <person name="Teske A."/>
            <person name="Baker B.J."/>
        </authorList>
    </citation>
    <scope>NUCLEOTIDE SEQUENCE [LARGE SCALE GENOMIC DNA]</scope>
    <source>
        <strain evidence="7">B35_G9</strain>
    </source>
</reference>
<dbReference type="Gene3D" id="1.10.287.950">
    <property type="entry name" value="Methyl-accepting chemotaxis protein"/>
    <property type="match status" value="1"/>
</dbReference>
<feature type="transmembrane region" description="Helical" evidence="5">
    <location>
        <begin position="98"/>
        <end position="119"/>
    </location>
</feature>
<evidence type="ECO:0000313" key="8">
    <source>
        <dbReference type="Proteomes" id="UP000282321"/>
    </source>
</evidence>
<dbReference type="EMBL" id="QNBC01000018">
    <property type="protein sequence ID" value="RKX67542.1"/>
    <property type="molecule type" value="Genomic_DNA"/>
</dbReference>
<dbReference type="GO" id="GO:0016020">
    <property type="term" value="C:membrane"/>
    <property type="evidence" value="ECO:0007669"/>
    <property type="project" value="InterPro"/>
</dbReference>
<evidence type="ECO:0000256" key="2">
    <source>
        <dbReference type="ARBA" id="ARBA00029447"/>
    </source>
</evidence>
<organism evidence="7 8">
    <name type="scientific">candidate division TA06 bacterium</name>
    <dbReference type="NCBI Taxonomy" id="2250710"/>
    <lineage>
        <taxon>Bacteria</taxon>
        <taxon>Bacteria division TA06</taxon>
    </lineage>
</organism>
<dbReference type="GO" id="GO:0007165">
    <property type="term" value="P:signal transduction"/>
    <property type="evidence" value="ECO:0007669"/>
    <property type="project" value="UniProtKB-KW"/>
</dbReference>
<feature type="domain" description="Methyl-accepting transducer" evidence="6">
    <location>
        <begin position="295"/>
        <end position="552"/>
    </location>
</feature>
<dbReference type="PROSITE" id="PS50111">
    <property type="entry name" value="CHEMOTAXIS_TRANSDUC_2"/>
    <property type="match status" value="1"/>
</dbReference>
<dbReference type="GO" id="GO:0006935">
    <property type="term" value="P:chemotaxis"/>
    <property type="evidence" value="ECO:0007669"/>
    <property type="project" value="InterPro"/>
</dbReference>
<dbReference type="InterPro" id="IPR004089">
    <property type="entry name" value="MCPsignal_dom"/>
</dbReference>
<dbReference type="SMART" id="SM00283">
    <property type="entry name" value="MA"/>
    <property type="match status" value="1"/>
</dbReference>
<keyword evidence="5" id="KW-1133">Transmembrane helix</keyword>
<dbReference type="InterPro" id="IPR004090">
    <property type="entry name" value="Chemotax_Me-accpt_rcpt"/>
</dbReference>
<evidence type="ECO:0000313" key="7">
    <source>
        <dbReference type="EMBL" id="RKX67542.1"/>
    </source>
</evidence>
<proteinExistence type="inferred from homology"/>
<dbReference type="PRINTS" id="PR00260">
    <property type="entry name" value="CHEMTRNSDUCR"/>
</dbReference>
<keyword evidence="5" id="KW-0812">Transmembrane</keyword>
<evidence type="ECO:0000256" key="3">
    <source>
        <dbReference type="PROSITE-ProRule" id="PRU00284"/>
    </source>
</evidence>
<name>A0A660SAA5_UNCT6</name>
<keyword evidence="4" id="KW-0175">Coiled coil</keyword>
<gene>
    <name evidence="7" type="ORF">DRP44_02255</name>
</gene>
<comment type="caution">
    <text evidence="7">The sequence shown here is derived from an EMBL/GenBank/DDBJ whole genome shotgun (WGS) entry which is preliminary data.</text>
</comment>
<feature type="transmembrane region" description="Helical" evidence="5">
    <location>
        <begin position="206"/>
        <end position="225"/>
    </location>
</feature>
<feature type="transmembrane region" description="Helical" evidence="5">
    <location>
        <begin position="125"/>
        <end position="147"/>
    </location>
</feature>
<dbReference type="SUPFAM" id="SSF58104">
    <property type="entry name" value="Methyl-accepting chemotaxis protein (MCP) signaling domain"/>
    <property type="match status" value="1"/>
</dbReference>
<accession>A0A660SAA5</accession>